<reference evidence="1 2" key="1">
    <citation type="journal article" date="2011" name="J. Bacteriol.">
        <title>Draft genome sequence of the thermoalkaliphilic Caldalkalibacillus thermarum strain TA2.A1.</title>
        <authorList>
            <person name="Kalamorz F."/>
            <person name="Keis S."/>
            <person name="McMillan D.G."/>
            <person name="Olsson K."/>
            <person name="Stanton J.A."/>
            <person name="Stockwell P."/>
            <person name="Black M.A."/>
            <person name="Klingeman D.M."/>
            <person name="Land M.L."/>
            <person name="Han C.S."/>
            <person name="Martin S.L."/>
            <person name="Becher S.A."/>
            <person name="Peddie C.J."/>
            <person name="Morgan H.W."/>
            <person name="Matthies D."/>
            <person name="Preiss L."/>
            <person name="Meier T."/>
            <person name="Brown S.D."/>
            <person name="Cook G.M."/>
        </authorList>
    </citation>
    <scope>NUCLEOTIDE SEQUENCE [LARGE SCALE GENOMIC DNA]</scope>
    <source>
        <strain evidence="1 2">TA2.A1</strain>
    </source>
</reference>
<proteinExistence type="predicted"/>
<name>F5L4N4_CALTT</name>
<organism evidence="1 2">
    <name type="scientific">Caldalkalibacillus thermarum (strain TA2.A1)</name>
    <dbReference type="NCBI Taxonomy" id="986075"/>
    <lineage>
        <taxon>Bacteria</taxon>
        <taxon>Bacillati</taxon>
        <taxon>Bacillota</taxon>
        <taxon>Bacilli</taxon>
        <taxon>Bacillales</taxon>
        <taxon>Bacillaceae</taxon>
        <taxon>Caldalkalibacillus</taxon>
    </lineage>
</organism>
<evidence type="ECO:0000313" key="1">
    <source>
        <dbReference type="EMBL" id="EGL83700.1"/>
    </source>
</evidence>
<dbReference type="EMBL" id="AFCE01000088">
    <property type="protein sequence ID" value="EGL83700.1"/>
    <property type="molecule type" value="Genomic_DNA"/>
</dbReference>
<sequence length="66" mass="7550">MCNKKGEGIDMATVSFDKKMIIKDDTAANILIHELETPKHGKLIQPINIRKELQRGSLLLKKKYSR</sequence>
<dbReference type="Proteomes" id="UP000010716">
    <property type="component" value="Unassembled WGS sequence"/>
</dbReference>
<gene>
    <name evidence="1" type="ORF">CathTA2_0747</name>
</gene>
<dbReference type="AlphaFoldDB" id="F5L4N4"/>
<accession>F5L4N4</accession>
<evidence type="ECO:0000313" key="2">
    <source>
        <dbReference type="Proteomes" id="UP000010716"/>
    </source>
</evidence>
<protein>
    <submittedName>
        <fullName evidence="1">Uncharacterized protein</fullName>
    </submittedName>
</protein>
<comment type="caution">
    <text evidence="1">The sequence shown here is derived from an EMBL/GenBank/DDBJ whole genome shotgun (WGS) entry which is preliminary data.</text>
</comment>